<accession>A0A0U1HWT5</accession>
<organism evidence="2 4">
    <name type="scientific">Yersinia rohdei</name>
    <dbReference type="NCBI Taxonomy" id="29485"/>
    <lineage>
        <taxon>Bacteria</taxon>
        <taxon>Pseudomonadati</taxon>
        <taxon>Pseudomonadota</taxon>
        <taxon>Gammaproteobacteria</taxon>
        <taxon>Enterobacterales</taxon>
        <taxon>Yersiniaceae</taxon>
        <taxon>Yersinia</taxon>
    </lineage>
</organism>
<dbReference type="EMBL" id="CTKE01000021">
    <property type="protein sequence ID" value="CQI95802.1"/>
    <property type="molecule type" value="Genomic_DNA"/>
</dbReference>
<protein>
    <submittedName>
        <fullName evidence="2">Uncharacterized protein</fullName>
    </submittedName>
</protein>
<dbReference type="Proteomes" id="UP000031914">
    <property type="component" value="Chromosome"/>
</dbReference>
<name>A0A0U1HWT5_YERRO</name>
<dbReference type="KEGG" id="yro:CH64_1749"/>
<dbReference type="EMBL" id="CP009787">
    <property type="protein sequence ID" value="AJJ12704.1"/>
    <property type="molecule type" value="Genomic_DNA"/>
</dbReference>
<evidence type="ECO:0000313" key="4">
    <source>
        <dbReference type="Proteomes" id="UP000042054"/>
    </source>
</evidence>
<keyword evidence="3" id="KW-1185">Reference proteome</keyword>
<evidence type="ECO:0000313" key="3">
    <source>
        <dbReference type="Proteomes" id="UP000031914"/>
    </source>
</evidence>
<gene>
    <name evidence="1" type="ORF">CH64_1749</name>
    <name evidence="2" type="ORF">ERS008555_03472</name>
</gene>
<reference evidence="1 3" key="1">
    <citation type="journal article" date="2015" name="Genome Announc.">
        <title>Thirty-Two Complete Genome Assemblies of Nine Yersinia Species, Including Y. pestis, Y. pseudotuberculosis, and Y. enterocolitica.</title>
        <authorList>
            <person name="Johnson S.L."/>
            <person name="Daligault H.E."/>
            <person name="Davenport K.W."/>
            <person name="Jaissle J."/>
            <person name="Frey K.G."/>
            <person name="Ladner J.T."/>
            <person name="Broomall S.M."/>
            <person name="Bishop-Lilly K.A."/>
            <person name="Bruce D.C."/>
            <person name="Coyne S.R."/>
            <person name="Gibbons H.S."/>
            <person name="Lo C.C."/>
            <person name="Munk A.C."/>
            <person name="Rosenzweig C.N."/>
            <person name="Koroleva G.I."/>
            <person name="Palacios G.F."/>
            <person name="Redden C.L."/>
            <person name="Xu Y."/>
            <person name="Minogue T.D."/>
            <person name="Chain P.S."/>
        </authorList>
    </citation>
    <scope>NUCLEOTIDE SEQUENCE [LARGE SCALE GENOMIC DNA]</scope>
    <source>
        <strain evidence="1 3">YRA</strain>
    </source>
</reference>
<evidence type="ECO:0000313" key="2">
    <source>
        <dbReference type="EMBL" id="CQI95802.1"/>
    </source>
</evidence>
<dbReference type="STRING" id="29485.CH64_1749"/>
<reference evidence="2 4" key="2">
    <citation type="submission" date="2015-03" db="EMBL/GenBank/DDBJ databases">
        <authorList>
            <person name="Murphy D."/>
        </authorList>
    </citation>
    <scope>NUCLEOTIDE SEQUENCE [LARGE SCALE GENOMIC DNA]</scope>
    <source>
        <strain evidence="2 4">68/02</strain>
    </source>
</reference>
<sequence>MPISCLLMLVIVVIMLRSKLIGFIYNKSCAGLAGRQVSESGEADF</sequence>
<dbReference type="Proteomes" id="UP000042054">
    <property type="component" value="Unassembled WGS sequence"/>
</dbReference>
<proteinExistence type="predicted"/>
<evidence type="ECO:0000313" key="1">
    <source>
        <dbReference type="EMBL" id="AJJ12704.1"/>
    </source>
</evidence>
<dbReference type="AlphaFoldDB" id="A0A0U1HWT5"/>